<reference evidence="1" key="1">
    <citation type="submission" date="2022-09" db="EMBL/GenBank/DDBJ databases">
        <title>Interaction between co-microsymbionts with complementary sets of symbiotic genes in legume-rhizobium systems.</title>
        <authorList>
            <person name="Safronova V."/>
            <person name="Sazanova A."/>
            <person name="Afonin A."/>
            <person name="Chirak E."/>
        </authorList>
    </citation>
    <scope>NUCLEOTIDE SEQUENCE</scope>
    <source>
        <strain evidence="1">A18/3m</strain>
    </source>
</reference>
<keyword evidence="2" id="KW-1185">Reference proteome</keyword>
<evidence type="ECO:0000313" key="2">
    <source>
        <dbReference type="Proteomes" id="UP001061991"/>
    </source>
</evidence>
<evidence type="ECO:0000313" key="1">
    <source>
        <dbReference type="EMBL" id="UXN58656.1"/>
    </source>
</evidence>
<organism evidence="1 2">
    <name type="scientific">Phyllobacterium zundukense</name>
    <dbReference type="NCBI Taxonomy" id="1867719"/>
    <lineage>
        <taxon>Bacteria</taxon>
        <taxon>Pseudomonadati</taxon>
        <taxon>Pseudomonadota</taxon>
        <taxon>Alphaproteobacteria</taxon>
        <taxon>Hyphomicrobiales</taxon>
        <taxon>Phyllobacteriaceae</taxon>
        <taxon>Phyllobacterium</taxon>
    </lineage>
</organism>
<protein>
    <submittedName>
        <fullName evidence="1">Uncharacterized protein</fullName>
    </submittedName>
</protein>
<accession>A0ACD4CYF1</accession>
<dbReference type="EMBL" id="CP104972">
    <property type="protein sequence ID" value="UXN58656.1"/>
    <property type="molecule type" value="Genomic_DNA"/>
</dbReference>
<gene>
    <name evidence="1" type="ORF">N8E88_11775</name>
</gene>
<geneLocation type="plasmid" evidence="1 2">
    <name>p_unnamed1</name>
</geneLocation>
<keyword evidence="1" id="KW-0614">Plasmid</keyword>
<sequence length="70" mass="7554">MPNINQPIALTGRQPLLGSVALSAEPIVTKVQVYKNVAKKSVADHTIEQLKIPEGKAKCGCTGDRGRRRT</sequence>
<dbReference type="Proteomes" id="UP001061991">
    <property type="component" value="Plasmid p_unnamed1"/>
</dbReference>
<proteinExistence type="predicted"/>
<name>A0ACD4CYF1_9HYPH</name>